<proteinExistence type="predicted"/>
<protein>
    <submittedName>
        <fullName evidence="1">Uncharacterized protein</fullName>
    </submittedName>
</protein>
<accession>A0A8J2NKH8</accession>
<sequence>MLVQNQRRRIDFRQKRRENLLAIKVSEPEVYKRLVSAGLPSGTRGRPSLESKQPLLLETIVDLVKISSAADERRRC</sequence>
<name>A0A8J2NKH8_9HEXA</name>
<dbReference type="Proteomes" id="UP000708208">
    <property type="component" value="Unassembled WGS sequence"/>
</dbReference>
<organism evidence="1 2">
    <name type="scientific">Allacma fusca</name>
    <dbReference type="NCBI Taxonomy" id="39272"/>
    <lineage>
        <taxon>Eukaryota</taxon>
        <taxon>Metazoa</taxon>
        <taxon>Ecdysozoa</taxon>
        <taxon>Arthropoda</taxon>
        <taxon>Hexapoda</taxon>
        <taxon>Collembola</taxon>
        <taxon>Symphypleona</taxon>
        <taxon>Sminthuridae</taxon>
        <taxon>Allacma</taxon>
    </lineage>
</organism>
<evidence type="ECO:0000313" key="2">
    <source>
        <dbReference type="Proteomes" id="UP000708208"/>
    </source>
</evidence>
<feature type="non-terminal residue" evidence="1">
    <location>
        <position position="76"/>
    </location>
</feature>
<comment type="caution">
    <text evidence="1">The sequence shown here is derived from an EMBL/GenBank/DDBJ whole genome shotgun (WGS) entry which is preliminary data.</text>
</comment>
<dbReference type="AlphaFoldDB" id="A0A8J2NKH8"/>
<keyword evidence="2" id="KW-1185">Reference proteome</keyword>
<evidence type="ECO:0000313" key="1">
    <source>
        <dbReference type="EMBL" id="CAG7716311.1"/>
    </source>
</evidence>
<reference evidence="1" key="1">
    <citation type="submission" date="2021-06" db="EMBL/GenBank/DDBJ databases">
        <authorList>
            <person name="Hodson N. C."/>
            <person name="Mongue J. A."/>
            <person name="Jaron S. K."/>
        </authorList>
    </citation>
    <scope>NUCLEOTIDE SEQUENCE</scope>
</reference>
<gene>
    <name evidence="1" type="ORF">AFUS01_LOCUS5827</name>
</gene>
<dbReference type="EMBL" id="CAJVCH010037613">
    <property type="protein sequence ID" value="CAG7716311.1"/>
    <property type="molecule type" value="Genomic_DNA"/>
</dbReference>